<protein>
    <submittedName>
        <fullName evidence="1">Uncharacterized protein</fullName>
    </submittedName>
</protein>
<gene>
    <name evidence="1" type="ORF">Q7C36_001476</name>
</gene>
<proteinExistence type="predicted"/>
<evidence type="ECO:0000313" key="1">
    <source>
        <dbReference type="EMBL" id="KAK2869605.1"/>
    </source>
</evidence>
<reference evidence="1" key="1">
    <citation type="submission" date="2023-08" db="EMBL/GenBank/DDBJ databases">
        <title>Pelteobagrus vachellii genome.</title>
        <authorList>
            <person name="Liu H."/>
        </authorList>
    </citation>
    <scope>NUCLEOTIDE SEQUENCE</scope>
    <source>
        <strain evidence="1">PRFRI_2022a</strain>
        <tissue evidence="1">Muscle</tissue>
    </source>
</reference>
<evidence type="ECO:0000313" key="2">
    <source>
        <dbReference type="Proteomes" id="UP001187315"/>
    </source>
</evidence>
<sequence length="200" mass="21777">MNHKLLWSATVTGNDIIVTKTISKNARGALTAQLGFRSCIWTRDTSICRSASCDEVLKSMVIGGSGIATALTSGLEVIPDLGKKEGLSKNFPQLEVHKPPPTQIMQVVRSRLMSEQSSVHALSEVQVISITAESAVHRLGGQRVIIGEQVSSSQFHEEFLLPPFASLCLAMPHLLLLEETVFNTTSHFTCNSLTDSKLYL</sequence>
<keyword evidence="2" id="KW-1185">Reference proteome</keyword>
<name>A0AA88P3W1_TACVA</name>
<dbReference type="EMBL" id="JAVHJS010000001">
    <property type="protein sequence ID" value="KAK2869605.1"/>
    <property type="molecule type" value="Genomic_DNA"/>
</dbReference>
<dbReference type="AlphaFoldDB" id="A0AA88P3W1"/>
<organism evidence="1 2">
    <name type="scientific">Tachysurus vachellii</name>
    <name type="common">Darkbarbel catfish</name>
    <name type="synonym">Pelteobagrus vachellii</name>
    <dbReference type="NCBI Taxonomy" id="175792"/>
    <lineage>
        <taxon>Eukaryota</taxon>
        <taxon>Metazoa</taxon>
        <taxon>Chordata</taxon>
        <taxon>Craniata</taxon>
        <taxon>Vertebrata</taxon>
        <taxon>Euteleostomi</taxon>
        <taxon>Actinopterygii</taxon>
        <taxon>Neopterygii</taxon>
        <taxon>Teleostei</taxon>
        <taxon>Ostariophysi</taxon>
        <taxon>Siluriformes</taxon>
        <taxon>Bagridae</taxon>
        <taxon>Tachysurus</taxon>
    </lineage>
</organism>
<accession>A0AA88P3W1</accession>
<dbReference type="Proteomes" id="UP001187315">
    <property type="component" value="Unassembled WGS sequence"/>
</dbReference>
<comment type="caution">
    <text evidence="1">The sequence shown here is derived from an EMBL/GenBank/DDBJ whole genome shotgun (WGS) entry which is preliminary data.</text>
</comment>